<dbReference type="GeneID" id="63147423"/>
<keyword evidence="2" id="KW-1185">Reference proteome</keyword>
<name>A0A369AMF6_9ENTE</name>
<dbReference type="EMBL" id="NGJX01000015">
    <property type="protein sequence ID" value="RST99417.1"/>
    <property type="molecule type" value="Genomic_DNA"/>
</dbReference>
<accession>A0A369AMF6</accession>
<protein>
    <recommendedName>
        <fullName evidence="3">DUF1189 domain-containing protein</fullName>
    </recommendedName>
</protein>
<reference evidence="1 2" key="1">
    <citation type="submission" date="2017-05" db="EMBL/GenBank/DDBJ databases">
        <title>Vagococcus spp. assemblies.</title>
        <authorList>
            <person name="Gulvik C.A."/>
        </authorList>
    </citation>
    <scope>NUCLEOTIDE SEQUENCE [LARGE SCALE GENOMIC DNA]</scope>
    <source>
        <strain evidence="1 2">NCFB 2497</strain>
    </source>
</reference>
<gene>
    <name evidence="1" type="ORF">CBF32_11780</name>
</gene>
<evidence type="ECO:0000313" key="2">
    <source>
        <dbReference type="Proteomes" id="UP000288197"/>
    </source>
</evidence>
<dbReference type="AlphaFoldDB" id="A0A369AMF6"/>
<sequence>MDFLMSMILFDKSALIKKEEQKKRYSYLFVIALILITSLVVVIAKTVAFNEDVLRNNFQQIDSLKKDQIVYQDGLNRVKIEKASIMLNGDNLFSIDNLKNNEEVLDALDDMTGGVIQLSFMLFIYQYLSSFKYLLLFLIILGLLSFTSQKQIKLVEDVSLRLTTTYTSYILMIPILLSLVIRFLNIRFSFAVLILTTISIVLEYLFVNYYMKEKGIADEEKMVA</sequence>
<proteinExistence type="predicted"/>
<organism evidence="1 2">
    <name type="scientific">Vagococcus fluvialis</name>
    <dbReference type="NCBI Taxonomy" id="2738"/>
    <lineage>
        <taxon>Bacteria</taxon>
        <taxon>Bacillati</taxon>
        <taxon>Bacillota</taxon>
        <taxon>Bacilli</taxon>
        <taxon>Lactobacillales</taxon>
        <taxon>Enterococcaceae</taxon>
        <taxon>Vagococcus</taxon>
    </lineage>
</organism>
<evidence type="ECO:0000313" key="1">
    <source>
        <dbReference type="EMBL" id="RST99417.1"/>
    </source>
</evidence>
<comment type="caution">
    <text evidence="1">The sequence shown here is derived from an EMBL/GenBank/DDBJ whole genome shotgun (WGS) entry which is preliminary data.</text>
</comment>
<dbReference type="Proteomes" id="UP000288197">
    <property type="component" value="Unassembled WGS sequence"/>
</dbReference>
<dbReference type="RefSeq" id="WP_114290440.1">
    <property type="nucleotide sequence ID" value="NZ_CP081461.1"/>
</dbReference>
<evidence type="ECO:0008006" key="3">
    <source>
        <dbReference type="Google" id="ProtNLM"/>
    </source>
</evidence>